<proteinExistence type="predicted"/>
<comment type="caution">
    <text evidence="2">The sequence shown here is derived from an EMBL/GenBank/DDBJ whole genome shotgun (WGS) entry which is preliminary data.</text>
</comment>
<dbReference type="EMBL" id="DXAK01000007">
    <property type="protein sequence ID" value="HJA05769.1"/>
    <property type="molecule type" value="Genomic_DNA"/>
</dbReference>
<name>A0A9D2H8C4_9FIRM</name>
<evidence type="ECO:0000313" key="2">
    <source>
        <dbReference type="EMBL" id="HJA05769.1"/>
    </source>
</evidence>
<feature type="compositionally biased region" description="Low complexity" evidence="1">
    <location>
        <begin position="485"/>
        <end position="500"/>
    </location>
</feature>
<accession>A0A9D2H8C4</accession>
<dbReference type="AlphaFoldDB" id="A0A9D2H8C4"/>
<keyword evidence="2" id="KW-0067">ATP-binding</keyword>
<dbReference type="InterPro" id="IPR036890">
    <property type="entry name" value="HATPase_C_sf"/>
</dbReference>
<organism evidence="2 3">
    <name type="scientific">Candidatus Mediterraneibacter pullicola</name>
    <dbReference type="NCBI Taxonomy" id="2838682"/>
    <lineage>
        <taxon>Bacteria</taxon>
        <taxon>Bacillati</taxon>
        <taxon>Bacillota</taxon>
        <taxon>Clostridia</taxon>
        <taxon>Lachnospirales</taxon>
        <taxon>Lachnospiraceae</taxon>
        <taxon>Mediterraneibacter</taxon>
    </lineage>
</organism>
<feature type="compositionally biased region" description="Polar residues" evidence="1">
    <location>
        <begin position="502"/>
        <end position="524"/>
    </location>
</feature>
<dbReference type="Pfam" id="PF13589">
    <property type="entry name" value="HATPase_c_3"/>
    <property type="match status" value="1"/>
</dbReference>
<dbReference type="SUPFAM" id="SSF55874">
    <property type="entry name" value="ATPase domain of HSP90 chaperone/DNA topoisomerase II/histidine kinase"/>
    <property type="match status" value="1"/>
</dbReference>
<evidence type="ECO:0000313" key="3">
    <source>
        <dbReference type="Proteomes" id="UP000824223"/>
    </source>
</evidence>
<gene>
    <name evidence="2" type="ORF">H9798_01285</name>
</gene>
<dbReference type="Gene3D" id="3.30.565.10">
    <property type="entry name" value="Histidine kinase-like ATPase, C-terminal domain"/>
    <property type="match status" value="1"/>
</dbReference>
<reference evidence="2" key="2">
    <citation type="submission" date="2021-04" db="EMBL/GenBank/DDBJ databases">
        <authorList>
            <person name="Gilroy R."/>
        </authorList>
    </citation>
    <scope>NUCLEOTIDE SEQUENCE</scope>
    <source>
        <strain evidence="2">ChiSjej2B20-11307</strain>
    </source>
</reference>
<protein>
    <submittedName>
        <fullName evidence="2">ATP-binding protein</fullName>
    </submittedName>
</protein>
<keyword evidence="2" id="KW-0547">Nucleotide-binding</keyword>
<dbReference type="Proteomes" id="UP000824223">
    <property type="component" value="Unassembled WGS sequence"/>
</dbReference>
<sequence>MRMNTLDITPTPRILRTLGEIPFQTWQCIAELIDNAIDAYLSDTDGEETDRRITVNWSNDTVGAANRTIEIVDAAGGMSIDQLQDAVRAGYTSNDPFNNLGLFGVGFNISTARLGEETTIISTRRGDADWVGVKIDFQQLIDSKRFDAPIIRKTKNDPNECGTKITIGRIKSGILTELSTKEAEIRRRLELVYAPLLSERDITITVKNKQLRPQMHCAWSESRYVRYNNQNVPARINIDRVLGSALFDVIRNRYLTPDEAEEYYAAQQEGHAFPSHIVEREKRLTGWLGIQRYADPNDFGIDFIRNGRKILISDKSLFQYENPFTLQKNLQYPLELGTSVGGRIVGELNVDYLIPTYQKNDFDRADISWIQTVEAICGTGPFLPKARKDLGFTEPNTSPLCLLVNAYRRVDKGTKCLFAPNDLAKQYAAEFRKGSRDYIDDTKWWKAAQEEDQKSHTGGNRTTEVNTGDTPSDDISDYLGGGTSGSAEGTATAGTDNGAGSSPANGETASNGQESQETFETSTMDDLLRRSNPIQQLTGKNYRFGRGYPLNVRAYELSSGEIKYKGERRACFFQSSGIDCDFVYDPTHPLLSQYPITPQMLLLQYLSEKLKARDTLPDIVAVYAELVAVTMEDARIDRQALQDRASSAFELLREKLSSALRNSPEDVVRCIHESSGEVEETVANIVQSNPSLLNAFQNCAAEGYDAIEYVPPKTLYRLVDRFPDKVLDGKALATPYIAISLSDDNATRRAREDSKDRVLSYIKDTLRVIAGYNTQRVQKNELTRASLSVDFLIKELNS</sequence>
<feature type="region of interest" description="Disordered" evidence="1">
    <location>
        <begin position="449"/>
        <end position="532"/>
    </location>
</feature>
<feature type="compositionally biased region" description="Polar residues" evidence="1">
    <location>
        <begin position="456"/>
        <end position="470"/>
    </location>
</feature>
<reference evidence="2" key="1">
    <citation type="journal article" date="2021" name="PeerJ">
        <title>Extensive microbial diversity within the chicken gut microbiome revealed by metagenomics and culture.</title>
        <authorList>
            <person name="Gilroy R."/>
            <person name="Ravi A."/>
            <person name="Getino M."/>
            <person name="Pursley I."/>
            <person name="Horton D.L."/>
            <person name="Alikhan N.F."/>
            <person name="Baker D."/>
            <person name="Gharbi K."/>
            <person name="Hall N."/>
            <person name="Watson M."/>
            <person name="Adriaenssens E.M."/>
            <person name="Foster-Nyarko E."/>
            <person name="Jarju S."/>
            <person name="Secka A."/>
            <person name="Antonio M."/>
            <person name="Oren A."/>
            <person name="Chaudhuri R.R."/>
            <person name="La Ragione R."/>
            <person name="Hildebrand F."/>
            <person name="Pallen M.J."/>
        </authorList>
    </citation>
    <scope>NUCLEOTIDE SEQUENCE</scope>
    <source>
        <strain evidence="2">ChiSjej2B20-11307</strain>
    </source>
</reference>
<evidence type="ECO:0000256" key="1">
    <source>
        <dbReference type="SAM" id="MobiDB-lite"/>
    </source>
</evidence>
<dbReference type="GO" id="GO:0005524">
    <property type="term" value="F:ATP binding"/>
    <property type="evidence" value="ECO:0007669"/>
    <property type="project" value="UniProtKB-KW"/>
</dbReference>